<organism evidence="2 3">
    <name type="scientific">Apiospora hydei</name>
    <dbReference type="NCBI Taxonomy" id="1337664"/>
    <lineage>
        <taxon>Eukaryota</taxon>
        <taxon>Fungi</taxon>
        <taxon>Dikarya</taxon>
        <taxon>Ascomycota</taxon>
        <taxon>Pezizomycotina</taxon>
        <taxon>Sordariomycetes</taxon>
        <taxon>Xylariomycetidae</taxon>
        <taxon>Amphisphaeriales</taxon>
        <taxon>Apiosporaceae</taxon>
        <taxon>Apiospora</taxon>
    </lineage>
</organism>
<evidence type="ECO:0000313" key="3">
    <source>
        <dbReference type="Proteomes" id="UP001433268"/>
    </source>
</evidence>
<evidence type="ECO:0000313" key="2">
    <source>
        <dbReference type="EMBL" id="KAK8067282.1"/>
    </source>
</evidence>
<keyword evidence="1" id="KW-0812">Transmembrane</keyword>
<gene>
    <name evidence="2" type="ORF">PG997_014029</name>
</gene>
<accession>A0ABR1V8R2</accession>
<dbReference type="Proteomes" id="UP001433268">
    <property type="component" value="Unassembled WGS sequence"/>
</dbReference>
<reference evidence="2 3" key="1">
    <citation type="submission" date="2023-01" db="EMBL/GenBank/DDBJ databases">
        <title>Analysis of 21 Apiospora genomes using comparative genomics revels a genus with tremendous synthesis potential of carbohydrate active enzymes and secondary metabolites.</title>
        <authorList>
            <person name="Sorensen T."/>
        </authorList>
    </citation>
    <scope>NUCLEOTIDE SEQUENCE [LARGE SCALE GENOMIC DNA]</scope>
    <source>
        <strain evidence="2 3">CBS 114990</strain>
    </source>
</reference>
<dbReference type="PANTHER" id="PTHR46830">
    <property type="entry name" value="TRANSFERASE, PUTATIVE-RELATED"/>
    <property type="match status" value="1"/>
</dbReference>
<sequence length="331" mass="37515">MNILIPAHRRKRLLLPLVLNFILIYYWLPQIYQLGDRVRQTGPWSTQYQLEQKSVPTTDELDCLHGSLPQLKDDEFSPTDPIPNRVHFIYGLSNPYNKPGAGRFDFLCYLAVRSAILGLKADKVFLHYTYISEPPSPDPNADPRTNPWIKRLQHDIELVHHTPEELAGLKSRPEASPRGVVLGHEGGNRQGLCNAIMAGHANGTFLQRWLDAYDGVDLSRSGTTTASCCPRRCSSSTRPRCARFRPGRSSGPRGRGTISTGCTPRWEPGEAQYWAAEVKRNGGGLFADQFAYHAWSQMAWDRYLKHLTPEVVRTKDTRFNVMVRRFIGDDV</sequence>
<dbReference type="GeneID" id="92051403"/>
<comment type="caution">
    <text evidence="2">The sequence shown here is derived from an EMBL/GenBank/DDBJ whole genome shotgun (WGS) entry which is preliminary data.</text>
</comment>
<proteinExistence type="predicted"/>
<dbReference type="PANTHER" id="PTHR46830:SF2">
    <property type="entry name" value="ALPHA-1,4-N-ACETYLGLUCOSAMINYLTRANSFERASE"/>
    <property type="match status" value="1"/>
</dbReference>
<keyword evidence="1" id="KW-0472">Membrane</keyword>
<name>A0ABR1V8R2_9PEZI</name>
<keyword evidence="3" id="KW-1185">Reference proteome</keyword>
<keyword evidence="1" id="KW-1133">Transmembrane helix</keyword>
<evidence type="ECO:0000256" key="1">
    <source>
        <dbReference type="SAM" id="Phobius"/>
    </source>
</evidence>
<feature type="transmembrane region" description="Helical" evidence="1">
    <location>
        <begin position="12"/>
        <end position="28"/>
    </location>
</feature>
<dbReference type="RefSeq" id="XP_066664035.1">
    <property type="nucleotide sequence ID" value="XM_066818343.1"/>
</dbReference>
<protein>
    <submittedName>
        <fullName evidence="2">Uncharacterized protein</fullName>
    </submittedName>
</protein>
<dbReference type="EMBL" id="JAQQWN010000009">
    <property type="protein sequence ID" value="KAK8067282.1"/>
    <property type="molecule type" value="Genomic_DNA"/>
</dbReference>